<reference evidence="1 2" key="1">
    <citation type="submission" date="2012-11" db="EMBL/GenBank/DDBJ databases">
        <title>Genome assembly of Thiorhodococcus sp. AK35.</title>
        <authorList>
            <person name="Nupur N."/>
            <person name="Khatri I."/>
            <person name="Subramanian S."/>
            <person name="Pinnaka A."/>
        </authorList>
    </citation>
    <scope>NUCLEOTIDE SEQUENCE [LARGE SCALE GENOMIC DNA]</scope>
    <source>
        <strain evidence="1 2">AK35</strain>
    </source>
</reference>
<evidence type="ECO:0000313" key="2">
    <source>
        <dbReference type="Proteomes" id="UP000019460"/>
    </source>
</evidence>
<protein>
    <submittedName>
        <fullName evidence="1">Uncharacterized protein</fullName>
    </submittedName>
</protein>
<accession>W9VI74</accession>
<dbReference type="EMBL" id="AONC01000006">
    <property type="protein sequence ID" value="EXJ16721.1"/>
    <property type="molecule type" value="Genomic_DNA"/>
</dbReference>
<comment type="caution">
    <text evidence="1">The sequence shown here is derived from an EMBL/GenBank/DDBJ whole genome shotgun (WGS) entry which is preliminary data.</text>
</comment>
<gene>
    <name evidence="1" type="ORF">D779_3398</name>
</gene>
<organism evidence="1 2">
    <name type="scientific">Imhoffiella purpurea</name>
    <dbReference type="NCBI Taxonomy" id="1249627"/>
    <lineage>
        <taxon>Bacteria</taxon>
        <taxon>Pseudomonadati</taxon>
        <taxon>Pseudomonadota</taxon>
        <taxon>Gammaproteobacteria</taxon>
        <taxon>Chromatiales</taxon>
        <taxon>Chromatiaceae</taxon>
        <taxon>Imhoffiella</taxon>
    </lineage>
</organism>
<dbReference type="STRING" id="1249627.D779_3398"/>
<name>W9VI74_9GAMM</name>
<sequence>MGPFSPGDGCTFCSDHLIVSLKVSRCRARTQDAPHRIESQVSDIMIHLLHDYLPWPKNSQPWCIGRIPAIFKISSRRPRRGAHQGIGRVRKRRYARVFEGDPRTFPQSASNWIGGSLSFTSRRCQG</sequence>
<proteinExistence type="predicted"/>
<evidence type="ECO:0000313" key="1">
    <source>
        <dbReference type="EMBL" id="EXJ16721.1"/>
    </source>
</evidence>
<dbReference type="AlphaFoldDB" id="W9VI74"/>
<keyword evidence="2" id="KW-1185">Reference proteome</keyword>
<dbReference type="Proteomes" id="UP000019460">
    <property type="component" value="Unassembled WGS sequence"/>
</dbReference>